<dbReference type="SUPFAM" id="SSF161098">
    <property type="entry name" value="MetI-like"/>
    <property type="match status" value="1"/>
</dbReference>
<feature type="transmembrane region" description="Helical" evidence="8">
    <location>
        <begin position="52"/>
        <end position="74"/>
    </location>
</feature>
<feature type="transmembrane region" description="Helical" evidence="8">
    <location>
        <begin position="296"/>
        <end position="317"/>
    </location>
</feature>
<evidence type="ECO:0000256" key="6">
    <source>
        <dbReference type="ARBA" id="ARBA00022989"/>
    </source>
</evidence>
<keyword evidence="4" id="KW-0997">Cell inner membrane</keyword>
<dbReference type="CDD" id="cd06261">
    <property type="entry name" value="TM_PBP2"/>
    <property type="match status" value="1"/>
</dbReference>
<feature type="domain" description="ABC transmembrane type-1" evidence="9">
    <location>
        <begin position="130"/>
        <end position="318"/>
    </location>
</feature>
<comment type="subcellular location">
    <subcellularLocation>
        <location evidence="1">Cell inner membrane</location>
        <topology evidence="1">Multi-pass membrane protein</topology>
    </subcellularLocation>
    <subcellularLocation>
        <location evidence="8">Cell membrane</location>
        <topology evidence="8">Multi-pass membrane protein</topology>
    </subcellularLocation>
</comment>
<evidence type="ECO:0000259" key="9">
    <source>
        <dbReference type="PROSITE" id="PS50928"/>
    </source>
</evidence>
<evidence type="ECO:0000256" key="5">
    <source>
        <dbReference type="ARBA" id="ARBA00022692"/>
    </source>
</evidence>
<organism evidence="10 11">
    <name type="scientific">Klebsiella quasipneumoniae</name>
    <dbReference type="NCBI Taxonomy" id="1463165"/>
    <lineage>
        <taxon>Bacteria</taxon>
        <taxon>Pseudomonadati</taxon>
        <taxon>Pseudomonadota</taxon>
        <taxon>Gammaproteobacteria</taxon>
        <taxon>Enterobacterales</taxon>
        <taxon>Enterobacteriaceae</taxon>
        <taxon>Klebsiella/Raoultella group</taxon>
        <taxon>Klebsiella</taxon>
        <taxon>Klebsiella pneumoniae complex</taxon>
    </lineage>
</organism>
<dbReference type="PANTHER" id="PTHR30151">
    <property type="entry name" value="ALKANE SULFONATE ABC TRANSPORTER-RELATED, MEMBRANE SUBUNIT"/>
    <property type="match status" value="1"/>
</dbReference>
<feature type="transmembrane region" description="Helical" evidence="8">
    <location>
        <begin position="20"/>
        <end position="40"/>
    </location>
</feature>
<comment type="similarity">
    <text evidence="8">Belongs to the binding-protein-dependent transport system permease family.</text>
</comment>
<dbReference type="InterPro" id="IPR035906">
    <property type="entry name" value="MetI-like_sf"/>
</dbReference>
<feature type="transmembrane region" description="Helical" evidence="8">
    <location>
        <begin position="198"/>
        <end position="219"/>
    </location>
</feature>
<evidence type="ECO:0000313" key="11">
    <source>
        <dbReference type="Proteomes" id="UP000252079"/>
    </source>
</evidence>
<dbReference type="InterPro" id="IPR000515">
    <property type="entry name" value="MetI-like"/>
</dbReference>
<evidence type="ECO:0000313" key="10">
    <source>
        <dbReference type="EMBL" id="SSF81795.1"/>
    </source>
</evidence>
<dbReference type="PROSITE" id="PS50928">
    <property type="entry name" value="ABC_TM1"/>
    <property type="match status" value="1"/>
</dbReference>
<evidence type="ECO:0000256" key="2">
    <source>
        <dbReference type="ARBA" id="ARBA00022448"/>
    </source>
</evidence>
<keyword evidence="5 8" id="KW-0812">Transmembrane</keyword>
<dbReference type="Pfam" id="PF00528">
    <property type="entry name" value="BPD_transp_1"/>
    <property type="match status" value="1"/>
</dbReference>
<dbReference type="EMBL" id="UFBM01000016">
    <property type="protein sequence ID" value="SSF81795.1"/>
    <property type="molecule type" value="Genomic_DNA"/>
</dbReference>
<reference evidence="10 11" key="1">
    <citation type="submission" date="2018-07" db="EMBL/GenBank/DDBJ databases">
        <authorList>
            <consortium name="Pathogen Informatics"/>
        </authorList>
    </citation>
    <scope>NUCLEOTIDE SEQUENCE [LARGE SCALE GENOMIC DNA]</scope>
    <source>
        <strain evidence="10 11">4300STDY6636950</strain>
    </source>
</reference>
<dbReference type="Proteomes" id="UP000252079">
    <property type="component" value="Unassembled WGS sequence"/>
</dbReference>
<name>A0ABD7N3T7_9ENTR</name>
<comment type="caution">
    <text evidence="10">The sequence shown here is derived from an EMBL/GenBank/DDBJ whole genome shotgun (WGS) entry which is preliminary data.</text>
</comment>
<keyword evidence="7 8" id="KW-0472">Membrane</keyword>
<dbReference type="RefSeq" id="WP_114260650.1">
    <property type="nucleotide sequence ID" value="NZ_UFBM01000016.1"/>
</dbReference>
<evidence type="ECO:0000256" key="8">
    <source>
        <dbReference type="RuleBase" id="RU363032"/>
    </source>
</evidence>
<evidence type="ECO:0000256" key="4">
    <source>
        <dbReference type="ARBA" id="ARBA00022519"/>
    </source>
</evidence>
<dbReference type="PANTHER" id="PTHR30151:SF0">
    <property type="entry name" value="ABC TRANSPORTER PERMEASE PROTEIN MJ0413-RELATED"/>
    <property type="match status" value="1"/>
</dbReference>
<keyword evidence="6 8" id="KW-1133">Transmembrane helix</keyword>
<protein>
    <submittedName>
        <fullName evidence="10">Alkanesulfonates transport system permease protein</fullName>
    </submittedName>
</protein>
<accession>A0ABD7N3T7</accession>
<dbReference type="GO" id="GO:0005886">
    <property type="term" value="C:plasma membrane"/>
    <property type="evidence" value="ECO:0007669"/>
    <property type="project" value="UniProtKB-SubCell"/>
</dbReference>
<feature type="transmembrane region" description="Helical" evidence="8">
    <location>
        <begin position="172"/>
        <end position="192"/>
    </location>
</feature>
<proteinExistence type="inferred from homology"/>
<dbReference type="AlphaFoldDB" id="A0ABD7N3T7"/>
<evidence type="ECO:0000256" key="3">
    <source>
        <dbReference type="ARBA" id="ARBA00022475"/>
    </source>
</evidence>
<feature type="transmembrane region" description="Helical" evidence="8">
    <location>
        <begin position="86"/>
        <end position="114"/>
    </location>
</feature>
<evidence type="ECO:0000256" key="7">
    <source>
        <dbReference type="ARBA" id="ARBA00023136"/>
    </source>
</evidence>
<dbReference type="Gene3D" id="1.10.3720.10">
    <property type="entry name" value="MetI-like"/>
    <property type="match status" value="1"/>
</dbReference>
<gene>
    <name evidence="10" type="primary">ssuC_2</name>
    <name evidence="10" type="ORF">SAMEA23995918_02751</name>
</gene>
<feature type="transmembrane region" description="Helical" evidence="8">
    <location>
        <begin position="134"/>
        <end position="160"/>
    </location>
</feature>
<evidence type="ECO:0000256" key="1">
    <source>
        <dbReference type="ARBA" id="ARBA00004429"/>
    </source>
</evidence>
<sequence length="331" mass="35993">MPTSSLEQALARPTGRAPLWGEGLLAAALWLLGGLFTLTWPDAGRRWPFSEGWALAQFTFGGGLLLLALSYRYWRVRGARVRHAGKWLALLPVLFAAWEGLTAKSGVLPVPFFAPPQALIEVLHDDWPRLLDSLLHSLGLLGLGVLLGTSSGFITGLAIGWSQRIGYWVHPVLRLLGPVPSTALLPLCLFIFPSSFGASVFLIALSTWFPVTVLTWSGVIGIDKAWYDVARTLGASQRFLILRVAIPAALPNVFVGLFMGLGASFSVLIVAEMVGVKSGIGFYLQWAQGWAAYPNMYAALLVMALLCSGLISGLFMLRDKLLSWQRGGMQW</sequence>
<keyword evidence="2 8" id="KW-0813">Transport</keyword>
<keyword evidence="3" id="KW-1003">Cell membrane</keyword>